<dbReference type="GO" id="GO:0008235">
    <property type="term" value="F:metalloexopeptidase activity"/>
    <property type="evidence" value="ECO:0007669"/>
    <property type="project" value="InterPro"/>
</dbReference>
<evidence type="ECO:0000256" key="1">
    <source>
        <dbReference type="SAM" id="MobiDB-lite"/>
    </source>
</evidence>
<sequence length="578" mass="60522">MTRRTASPRARTRTRAVAAAAATVLLAALVPLSTQTAEAKPKPDRGGHAKSCDKQNNNTYQKLLKCISADGVMEHVEAFQAIADANDDPNYPGTRAAGTAGYAGSVDYVKRTLTKAGWTVTLDPVESTYNFPVTLQQLTPVNAEYESGAFTGSGFGTVTGSVIPVDINLTPPRASSSGCEAADFAGLDFSGPADIALTQRGTCNFGDKAFFAEQAGAEAVIIFNQGNTPDREGLIVANASTLTDGTSVQHGIPVVGASFAQGEALAQPGSTAFVDVLEPETRIDYNVIAEKPGKNDDNVVMAGAHLDSVTEGPGINDNGSGSAALIELAQKMSKVRNVNTLRFAWWAAEEQGLVGSESYVANLPQEERDRIASYVNFDMIGSPNFIYGVYDADESSFPAPAGVPIPDGSAALEDLFEIFFTWQGIPYEDSEFSGRSDYQAFIFNGIPASGLFTGAEVPKTDEQEAIWEGVAGESYDPCYHQACDSLTPVADGADADVYAELGAENDLEGNVSLEALGVNSDAIAFTVLTLAYSTEDVNGVPGKRVPGSRGLDLPEPGGPEGTVGSDGGDQHDHVGPAS</sequence>
<dbReference type="Pfam" id="PF02225">
    <property type="entry name" value="PA"/>
    <property type="match status" value="1"/>
</dbReference>
<dbReference type="Gene3D" id="3.40.630.10">
    <property type="entry name" value="Zn peptidases"/>
    <property type="match status" value="1"/>
</dbReference>
<feature type="region of interest" description="Disordered" evidence="1">
    <location>
        <begin position="35"/>
        <end position="54"/>
    </location>
</feature>
<dbReference type="Proteomes" id="UP000294894">
    <property type="component" value="Chromosome"/>
</dbReference>
<organism evidence="5 6">
    <name type="scientific">Nocardioides euryhalodurans</name>
    <dbReference type="NCBI Taxonomy" id="2518370"/>
    <lineage>
        <taxon>Bacteria</taxon>
        <taxon>Bacillati</taxon>
        <taxon>Actinomycetota</taxon>
        <taxon>Actinomycetes</taxon>
        <taxon>Propionibacteriales</taxon>
        <taxon>Nocardioidaceae</taxon>
        <taxon>Nocardioides</taxon>
    </lineage>
</organism>
<dbReference type="SUPFAM" id="SSF53187">
    <property type="entry name" value="Zn-dependent exopeptidases"/>
    <property type="match status" value="1"/>
</dbReference>
<dbReference type="SUPFAM" id="SSF52025">
    <property type="entry name" value="PA domain"/>
    <property type="match status" value="1"/>
</dbReference>
<feature type="compositionally biased region" description="Basic and acidic residues" evidence="1">
    <location>
        <begin position="568"/>
        <end position="578"/>
    </location>
</feature>
<evidence type="ECO:0000256" key="2">
    <source>
        <dbReference type="SAM" id="SignalP"/>
    </source>
</evidence>
<feature type="compositionally biased region" description="Basic and acidic residues" evidence="1">
    <location>
        <begin position="39"/>
        <end position="53"/>
    </location>
</feature>
<dbReference type="KEGG" id="noy:EXE57_12570"/>
<dbReference type="Gene3D" id="3.50.30.30">
    <property type="match status" value="1"/>
</dbReference>
<feature type="chain" id="PRO_5021028781" evidence="2">
    <location>
        <begin position="40"/>
        <end position="578"/>
    </location>
</feature>
<dbReference type="InterPro" id="IPR045175">
    <property type="entry name" value="M28_fam"/>
</dbReference>
<dbReference type="OrthoDB" id="345880at2"/>
<feature type="signal peptide" evidence="2">
    <location>
        <begin position="1"/>
        <end position="39"/>
    </location>
</feature>
<keyword evidence="2" id="KW-0732">Signal</keyword>
<dbReference type="EMBL" id="CP038267">
    <property type="protein sequence ID" value="QBR93009.1"/>
    <property type="molecule type" value="Genomic_DNA"/>
</dbReference>
<evidence type="ECO:0000259" key="3">
    <source>
        <dbReference type="Pfam" id="PF02225"/>
    </source>
</evidence>
<feature type="region of interest" description="Disordered" evidence="1">
    <location>
        <begin position="538"/>
        <end position="578"/>
    </location>
</feature>
<reference evidence="5 6" key="1">
    <citation type="submission" date="2019-03" db="EMBL/GenBank/DDBJ databases">
        <title>Three New Species of Nocardioides, Nocardioides euryhalodurans sp. nov., Nocardioides seonyuensis sp. nov. and Nocardioides eburneoflavus sp. nov., Iolated from Soil.</title>
        <authorList>
            <person name="Roh S.G."/>
            <person name="Lee C."/>
            <person name="Kim M.-K."/>
            <person name="Kim S.B."/>
        </authorList>
    </citation>
    <scope>NUCLEOTIDE SEQUENCE [LARGE SCALE GENOMIC DNA]</scope>
    <source>
        <strain evidence="5 6">MMS17-SY117</strain>
    </source>
</reference>
<proteinExistence type="predicted"/>
<name>A0A4P7GM83_9ACTN</name>
<feature type="domain" description="PA" evidence="3">
    <location>
        <begin position="160"/>
        <end position="265"/>
    </location>
</feature>
<evidence type="ECO:0000259" key="4">
    <source>
        <dbReference type="Pfam" id="PF04389"/>
    </source>
</evidence>
<accession>A0A4P7GM83</accession>
<gene>
    <name evidence="5" type="ORF">EXE57_12570</name>
</gene>
<dbReference type="Pfam" id="PF04389">
    <property type="entry name" value="Peptidase_M28"/>
    <property type="match status" value="1"/>
</dbReference>
<feature type="domain" description="Peptidase M28" evidence="4">
    <location>
        <begin position="286"/>
        <end position="489"/>
    </location>
</feature>
<dbReference type="GO" id="GO:0006508">
    <property type="term" value="P:proteolysis"/>
    <property type="evidence" value="ECO:0007669"/>
    <property type="project" value="InterPro"/>
</dbReference>
<dbReference type="InterPro" id="IPR007484">
    <property type="entry name" value="Peptidase_M28"/>
</dbReference>
<dbReference type="PANTHER" id="PTHR12147:SF26">
    <property type="entry name" value="PEPTIDASE M28 DOMAIN-CONTAINING PROTEIN"/>
    <property type="match status" value="1"/>
</dbReference>
<dbReference type="AlphaFoldDB" id="A0A4P7GM83"/>
<dbReference type="InterPro" id="IPR003137">
    <property type="entry name" value="PA_domain"/>
</dbReference>
<evidence type="ECO:0000313" key="6">
    <source>
        <dbReference type="Proteomes" id="UP000294894"/>
    </source>
</evidence>
<feature type="compositionally biased region" description="Gly residues" evidence="1">
    <location>
        <begin position="558"/>
        <end position="567"/>
    </location>
</feature>
<dbReference type="RefSeq" id="WP_135077999.1">
    <property type="nucleotide sequence ID" value="NZ_CP038267.1"/>
</dbReference>
<dbReference type="InterPro" id="IPR046450">
    <property type="entry name" value="PA_dom_sf"/>
</dbReference>
<protein>
    <submittedName>
        <fullName evidence="5">M28 family peptidase</fullName>
    </submittedName>
</protein>
<dbReference type="PANTHER" id="PTHR12147">
    <property type="entry name" value="METALLOPEPTIDASE M28 FAMILY MEMBER"/>
    <property type="match status" value="1"/>
</dbReference>
<keyword evidence="6" id="KW-1185">Reference proteome</keyword>
<evidence type="ECO:0000313" key="5">
    <source>
        <dbReference type="EMBL" id="QBR93009.1"/>
    </source>
</evidence>